<evidence type="ECO:0000259" key="2">
    <source>
        <dbReference type="SMART" id="SM00829"/>
    </source>
</evidence>
<organism evidence="3 4">
    <name type="scientific">Novipirellula galeiformis</name>
    <dbReference type="NCBI Taxonomy" id="2528004"/>
    <lineage>
        <taxon>Bacteria</taxon>
        <taxon>Pseudomonadati</taxon>
        <taxon>Planctomycetota</taxon>
        <taxon>Planctomycetia</taxon>
        <taxon>Pirellulales</taxon>
        <taxon>Pirellulaceae</taxon>
        <taxon>Novipirellula</taxon>
    </lineage>
</organism>
<dbReference type="Gene3D" id="3.40.50.720">
    <property type="entry name" value="NAD(P)-binding Rossmann-like Domain"/>
    <property type="match status" value="1"/>
</dbReference>
<dbReference type="InterPro" id="IPR011032">
    <property type="entry name" value="GroES-like_sf"/>
</dbReference>
<dbReference type="SMART" id="SM00829">
    <property type="entry name" value="PKS_ER"/>
    <property type="match status" value="1"/>
</dbReference>
<keyword evidence="1" id="KW-0521">NADP</keyword>
<dbReference type="RefSeq" id="WP_146597127.1">
    <property type="nucleotide sequence ID" value="NZ_SJPT01000012.1"/>
</dbReference>
<feature type="domain" description="Enoyl reductase (ER)" evidence="2">
    <location>
        <begin position="10"/>
        <end position="328"/>
    </location>
</feature>
<dbReference type="GO" id="GO:0016491">
    <property type="term" value="F:oxidoreductase activity"/>
    <property type="evidence" value="ECO:0007669"/>
    <property type="project" value="InterPro"/>
</dbReference>
<proteinExistence type="predicted"/>
<keyword evidence="4" id="KW-1185">Reference proteome</keyword>
<dbReference type="CDD" id="cd08253">
    <property type="entry name" value="zeta_crystallin"/>
    <property type="match status" value="1"/>
</dbReference>
<accession>A0A5C6BYI4</accession>
<reference evidence="3 4" key="1">
    <citation type="submission" date="2019-02" db="EMBL/GenBank/DDBJ databases">
        <title>Deep-cultivation of Planctomycetes and their phenomic and genomic characterization uncovers novel biology.</title>
        <authorList>
            <person name="Wiegand S."/>
            <person name="Jogler M."/>
            <person name="Boedeker C."/>
            <person name="Pinto D."/>
            <person name="Vollmers J."/>
            <person name="Rivas-Marin E."/>
            <person name="Kohn T."/>
            <person name="Peeters S.H."/>
            <person name="Heuer A."/>
            <person name="Rast P."/>
            <person name="Oberbeckmann S."/>
            <person name="Bunk B."/>
            <person name="Jeske O."/>
            <person name="Meyerdierks A."/>
            <person name="Storesund J.E."/>
            <person name="Kallscheuer N."/>
            <person name="Luecker S."/>
            <person name="Lage O.M."/>
            <person name="Pohl T."/>
            <person name="Merkel B.J."/>
            <person name="Hornburger P."/>
            <person name="Mueller R.-W."/>
            <person name="Bruemmer F."/>
            <person name="Labrenz M."/>
            <person name="Spormann A.M."/>
            <person name="Op Den Camp H."/>
            <person name="Overmann J."/>
            <person name="Amann R."/>
            <person name="Jetten M.S.M."/>
            <person name="Mascher T."/>
            <person name="Medema M.H."/>
            <person name="Devos D.P."/>
            <person name="Kaster A.-K."/>
            <person name="Ovreas L."/>
            <person name="Rohde M."/>
            <person name="Galperin M.Y."/>
            <person name="Jogler C."/>
        </authorList>
    </citation>
    <scope>NUCLEOTIDE SEQUENCE [LARGE SCALE GENOMIC DNA]</scope>
    <source>
        <strain evidence="3 4">Pla52o</strain>
    </source>
</reference>
<dbReference type="InterPro" id="IPR051603">
    <property type="entry name" value="Zinc-ADH_QOR/CCCR"/>
</dbReference>
<name>A0A5C6BYI4_9BACT</name>
<evidence type="ECO:0000313" key="3">
    <source>
        <dbReference type="EMBL" id="TWU17390.1"/>
    </source>
</evidence>
<dbReference type="InterPro" id="IPR020843">
    <property type="entry name" value="ER"/>
</dbReference>
<evidence type="ECO:0000313" key="4">
    <source>
        <dbReference type="Proteomes" id="UP000316304"/>
    </source>
</evidence>
<dbReference type="InterPro" id="IPR013149">
    <property type="entry name" value="ADH-like_C"/>
</dbReference>
<dbReference type="Pfam" id="PF00107">
    <property type="entry name" value="ADH_zinc_N"/>
    <property type="match status" value="1"/>
</dbReference>
<dbReference type="OrthoDB" id="9787435at2"/>
<dbReference type="AlphaFoldDB" id="A0A5C6BYI4"/>
<dbReference type="PANTHER" id="PTHR44154">
    <property type="entry name" value="QUINONE OXIDOREDUCTASE"/>
    <property type="match status" value="1"/>
</dbReference>
<dbReference type="Gene3D" id="3.90.180.10">
    <property type="entry name" value="Medium-chain alcohol dehydrogenases, catalytic domain"/>
    <property type="match status" value="1"/>
</dbReference>
<protein>
    <submittedName>
        <fullName evidence="3">Zinc-type alcohol dehydrogenase-like protein</fullName>
    </submittedName>
</protein>
<dbReference type="Proteomes" id="UP000316304">
    <property type="component" value="Unassembled WGS sequence"/>
</dbReference>
<dbReference type="EMBL" id="SJPT01000012">
    <property type="protein sequence ID" value="TWU17390.1"/>
    <property type="molecule type" value="Genomic_DNA"/>
</dbReference>
<dbReference type="SUPFAM" id="SSF51735">
    <property type="entry name" value="NAD(P)-binding Rossmann-fold domains"/>
    <property type="match status" value="1"/>
</dbReference>
<dbReference type="Pfam" id="PF08240">
    <property type="entry name" value="ADH_N"/>
    <property type="match status" value="1"/>
</dbReference>
<evidence type="ECO:0000256" key="1">
    <source>
        <dbReference type="ARBA" id="ARBA00022857"/>
    </source>
</evidence>
<dbReference type="InterPro" id="IPR013154">
    <property type="entry name" value="ADH-like_N"/>
</dbReference>
<dbReference type="SUPFAM" id="SSF50129">
    <property type="entry name" value="GroES-like"/>
    <property type="match status" value="1"/>
</dbReference>
<dbReference type="PANTHER" id="PTHR44154:SF1">
    <property type="entry name" value="QUINONE OXIDOREDUCTASE"/>
    <property type="match status" value="1"/>
</dbReference>
<sequence>MKAAFIEQTGLASSIQFGEVPDPILQAGQVRVRVGAVSVNPIDLYIRSGAVAMELPKPFIIGSDLSGTVDAVADDVTRFKPGDRVWGIQQGPGVHQGTFAELCAVDAKWLYPIPDEVRNEDAAAIALVGVTAHLGIFREARLQRGETIFVHGGTGGVGSAVVQMAKAIGARVIATAGGETKVNLCRELGADEVIDYREGNVAEQLRKLAPDGVNVFFETLREPDFDFAIAAMAPRGRMVVMAGRDARPVFPVGPFYVKGCSLHGFMLLKASVEEQQAAAEDINRWLAAKQIRPLIDRVMPLRDAAEAHALQEKQTLQNQGNLAGKLVLTTR</sequence>
<dbReference type="InterPro" id="IPR036291">
    <property type="entry name" value="NAD(P)-bd_dom_sf"/>
</dbReference>
<comment type="caution">
    <text evidence="3">The sequence shown here is derived from an EMBL/GenBank/DDBJ whole genome shotgun (WGS) entry which is preliminary data.</text>
</comment>
<gene>
    <name evidence="3" type="ORF">Pla52o_51940</name>
</gene>